<reference evidence="1 2" key="1">
    <citation type="journal article" date="2017" name="Genome Biol. Evol.">
        <title>Phytophthora megakarya and P. palmivora, closely related causal agents of cacao black pod rot, underwent increases in genome sizes and gene numbers by different mechanisms.</title>
        <authorList>
            <person name="Ali S.S."/>
            <person name="Shao J."/>
            <person name="Lary D.J."/>
            <person name="Kronmiller B."/>
            <person name="Shen D."/>
            <person name="Strem M.D."/>
            <person name="Amoako-Attah I."/>
            <person name="Akrofi A.Y."/>
            <person name="Begoude B.A."/>
            <person name="Ten Hoopen G.M."/>
            <person name="Coulibaly K."/>
            <person name="Kebe B.I."/>
            <person name="Melnick R.L."/>
            <person name="Guiltinan M.J."/>
            <person name="Tyler B.M."/>
            <person name="Meinhardt L.W."/>
            <person name="Bailey B.A."/>
        </authorList>
    </citation>
    <scope>NUCLEOTIDE SEQUENCE [LARGE SCALE GENOMIC DNA]</scope>
    <source>
        <strain evidence="2">sbr112.9</strain>
    </source>
</reference>
<dbReference type="EMBL" id="NCKW01004280">
    <property type="protein sequence ID" value="POM74897.1"/>
    <property type="molecule type" value="Genomic_DNA"/>
</dbReference>
<name>A0A2P4YAQ5_9STRA</name>
<accession>A0A2P4YAQ5</accession>
<sequence>MASGGALPAGVEQAIAPVASPSISTAPPVTCYVPLSVASHPSCPWQHVNLSSFGLEIPTKQLREFPRRKHLFIPSATTPSCFNHVVSSFLRTKYSVNSLESNLYRSLYRFFAKIASCSALTFASRAIFTGNTVPLPYITHFNSTLFHGESLTKDKWLSVQRDGTAVAGFPSLRLLHVLSTALIGIGSLPTVGNHVQLLVMDLALVQLIASRRTDVGPDEMPTLVGIVVKVLPAPDASLVDVAYPTAYVGPTPDEAHWQRVQIGNGYVRSFQFTCSLIAPCLRLVSAD</sequence>
<comment type="caution">
    <text evidence="1">The sequence shown here is derived from an EMBL/GenBank/DDBJ whole genome shotgun (WGS) entry which is preliminary data.</text>
</comment>
<evidence type="ECO:0000313" key="1">
    <source>
        <dbReference type="EMBL" id="POM74897.1"/>
    </source>
</evidence>
<organism evidence="1 2">
    <name type="scientific">Phytophthora palmivora</name>
    <dbReference type="NCBI Taxonomy" id="4796"/>
    <lineage>
        <taxon>Eukaryota</taxon>
        <taxon>Sar</taxon>
        <taxon>Stramenopiles</taxon>
        <taxon>Oomycota</taxon>
        <taxon>Peronosporomycetes</taxon>
        <taxon>Peronosporales</taxon>
        <taxon>Peronosporaceae</taxon>
        <taxon>Phytophthora</taxon>
    </lineage>
</organism>
<proteinExistence type="predicted"/>
<dbReference type="OrthoDB" id="91590at2759"/>
<protein>
    <submittedName>
        <fullName evidence="1">Uncharacterized protein</fullName>
    </submittedName>
</protein>
<dbReference type="Proteomes" id="UP000237271">
    <property type="component" value="Unassembled WGS sequence"/>
</dbReference>
<keyword evidence="2" id="KW-1185">Reference proteome</keyword>
<evidence type="ECO:0000313" key="2">
    <source>
        <dbReference type="Proteomes" id="UP000237271"/>
    </source>
</evidence>
<dbReference type="AlphaFoldDB" id="A0A2P4YAQ5"/>
<gene>
    <name evidence="1" type="ORF">PHPALM_8068</name>
</gene>